<gene>
    <name evidence="7" type="ORF">B4U80_03436</name>
</gene>
<dbReference type="SUPFAM" id="SSF50891">
    <property type="entry name" value="Cyclophilin-like"/>
    <property type="match status" value="2"/>
</dbReference>
<dbReference type="Gene3D" id="2.40.100.10">
    <property type="entry name" value="Cyclophilin-like"/>
    <property type="match status" value="2"/>
</dbReference>
<dbReference type="GO" id="GO:0003755">
    <property type="term" value="F:peptidyl-prolyl cis-trans isomerase activity"/>
    <property type="evidence" value="ECO:0007669"/>
    <property type="project" value="UniProtKB-KW"/>
</dbReference>
<dbReference type="PROSITE" id="PS00170">
    <property type="entry name" value="CSA_PPIASE_1"/>
    <property type="match status" value="2"/>
</dbReference>
<dbReference type="GO" id="GO:0016018">
    <property type="term" value="F:cyclosporin A binding"/>
    <property type="evidence" value="ECO:0007669"/>
    <property type="project" value="TreeGrafter"/>
</dbReference>
<keyword evidence="5" id="KW-0732">Signal</keyword>
<dbReference type="InterPro" id="IPR029000">
    <property type="entry name" value="Cyclophilin-like_dom_sf"/>
</dbReference>
<dbReference type="GO" id="GO:0006457">
    <property type="term" value="P:protein folding"/>
    <property type="evidence" value="ECO:0007669"/>
    <property type="project" value="InterPro"/>
</dbReference>
<keyword evidence="8" id="KW-1185">Reference proteome</keyword>
<dbReference type="EMBL" id="NCKV01008944">
    <property type="protein sequence ID" value="RWS22388.1"/>
    <property type="molecule type" value="Genomic_DNA"/>
</dbReference>
<dbReference type="GO" id="GO:0005737">
    <property type="term" value="C:cytoplasm"/>
    <property type="evidence" value="ECO:0007669"/>
    <property type="project" value="TreeGrafter"/>
</dbReference>
<evidence type="ECO:0000259" key="6">
    <source>
        <dbReference type="PROSITE" id="PS50072"/>
    </source>
</evidence>
<dbReference type="FunFam" id="2.40.100.10:FF:000001">
    <property type="entry name" value="Peptidyl-prolyl cis-trans isomerase"/>
    <property type="match status" value="2"/>
</dbReference>
<evidence type="ECO:0000256" key="1">
    <source>
        <dbReference type="ARBA" id="ARBA00000971"/>
    </source>
</evidence>
<name>A0A443S4B0_9ACAR</name>
<keyword evidence="3" id="KW-0697">Rotamase</keyword>
<feature type="signal peptide" evidence="5">
    <location>
        <begin position="1"/>
        <end position="24"/>
    </location>
</feature>
<evidence type="ECO:0000256" key="3">
    <source>
        <dbReference type="ARBA" id="ARBA00023110"/>
    </source>
</evidence>
<evidence type="ECO:0000256" key="5">
    <source>
        <dbReference type="SAM" id="SignalP"/>
    </source>
</evidence>
<dbReference type="InterPro" id="IPR002130">
    <property type="entry name" value="Cyclophilin-type_PPIase_dom"/>
</dbReference>
<protein>
    <recommendedName>
        <fullName evidence="2">peptidylprolyl isomerase</fullName>
        <ecNumber evidence="2">5.2.1.8</ecNumber>
    </recommendedName>
</protein>
<dbReference type="PANTHER" id="PTHR11071:SF561">
    <property type="entry name" value="PEPTIDYL-PROLYL CIS-TRANS ISOMERASE D-RELATED"/>
    <property type="match status" value="1"/>
</dbReference>
<feature type="chain" id="PRO_5019133299" description="peptidylprolyl isomerase" evidence="5">
    <location>
        <begin position="25"/>
        <end position="407"/>
    </location>
</feature>
<keyword evidence="4" id="KW-0413">Isomerase</keyword>
<evidence type="ECO:0000256" key="2">
    <source>
        <dbReference type="ARBA" id="ARBA00013194"/>
    </source>
</evidence>
<dbReference type="PROSITE" id="PS50072">
    <property type="entry name" value="CSA_PPIASE_2"/>
    <property type="match status" value="2"/>
</dbReference>
<dbReference type="PRINTS" id="PR00153">
    <property type="entry name" value="CSAPPISMRASE"/>
</dbReference>
<feature type="domain" description="PPIase cyclophilin-type" evidence="6">
    <location>
        <begin position="40"/>
        <end position="199"/>
    </location>
</feature>
<feature type="domain" description="PPIase cyclophilin-type" evidence="6">
    <location>
        <begin position="247"/>
        <end position="403"/>
    </location>
</feature>
<dbReference type="InterPro" id="IPR020892">
    <property type="entry name" value="Cyclophilin-type_PPIase_CS"/>
</dbReference>
<organism evidence="7 8">
    <name type="scientific">Leptotrombidium deliense</name>
    <dbReference type="NCBI Taxonomy" id="299467"/>
    <lineage>
        <taxon>Eukaryota</taxon>
        <taxon>Metazoa</taxon>
        <taxon>Ecdysozoa</taxon>
        <taxon>Arthropoda</taxon>
        <taxon>Chelicerata</taxon>
        <taxon>Arachnida</taxon>
        <taxon>Acari</taxon>
        <taxon>Acariformes</taxon>
        <taxon>Trombidiformes</taxon>
        <taxon>Prostigmata</taxon>
        <taxon>Anystina</taxon>
        <taxon>Parasitengona</taxon>
        <taxon>Trombiculoidea</taxon>
        <taxon>Trombiculidae</taxon>
        <taxon>Leptotrombidium</taxon>
    </lineage>
</organism>
<dbReference type="Proteomes" id="UP000288716">
    <property type="component" value="Unassembled WGS sequence"/>
</dbReference>
<reference evidence="7 8" key="1">
    <citation type="journal article" date="2018" name="Gigascience">
        <title>Genomes of trombidid mites reveal novel predicted allergens and laterally-transferred genes associated with secondary metabolism.</title>
        <authorList>
            <person name="Dong X."/>
            <person name="Chaisiri K."/>
            <person name="Xia D."/>
            <person name="Armstrong S.D."/>
            <person name="Fang Y."/>
            <person name="Donnelly M.J."/>
            <person name="Kadowaki T."/>
            <person name="McGarry J.W."/>
            <person name="Darby A.C."/>
            <person name="Makepeace B.L."/>
        </authorList>
    </citation>
    <scope>NUCLEOTIDE SEQUENCE [LARGE SCALE GENOMIC DNA]</scope>
    <source>
        <strain evidence="7">UoL-UT</strain>
    </source>
</reference>
<sequence length="407" mass="44767">MFTFQMNFYVFASLLCLLVVFAEAQQQHRDHRPLATDAVFFDISIGGKPAGRIAIALFRGIVPKTVENFVKLSQGSVKDGNGFKGSIFHRVIPGFVIQGGDFTAGDGTGGHSIYGIQFDDENFKLKHAGAGWVSMANSGADTNGSQFFITLDATPHLDNKHVVFGKVVKGMDVVKKITQLQRDENDKPFQEVKIVNSGVIQLKRAFRVNVPQIHFMIFSSICLILINFCVAEETEKFTNAKATDHVYFEIAIDGKSVGKITFALFGDVVPKTVKNFVEFAKRHKPLGYEGSKFHRVIKGFMIQGGDFTSEDGTGGDSIYDGPFEDENFILTHWKPGMISMANAGPNTNGSQFFISTAINDFLDGKHVVFGEVVDGMDVVRKIENLKTVNDKPVSEVEIISSGVLNTE</sequence>
<dbReference type="STRING" id="299467.A0A443S4B0"/>
<comment type="catalytic activity">
    <reaction evidence="1">
        <text>[protein]-peptidylproline (omega=180) = [protein]-peptidylproline (omega=0)</text>
        <dbReference type="Rhea" id="RHEA:16237"/>
        <dbReference type="Rhea" id="RHEA-COMP:10747"/>
        <dbReference type="Rhea" id="RHEA-COMP:10748"/>
        <dbReference type="ChEBI" id="CHEBI:83833"/>
        <dbReference type="ChEBI" id="CHEBI:83834"/>
        <dbReference type="EC" id="5.2.1.8"/>
    </reaction>
</comment>
<accession>A0A443S4B0</accession>
<dbReference type="PANTHER" id="PTHR11071">
    <property type="entry name" value="PEPTIDYL-PROLYL CIS-TRANS ISOMERASE"/>
    <property type="match status" value="1"/>
</dbReference>
<dbReference type="VEuPathDB" id="VectorBase:LDEU009653"/>
<comment type="caution">
    <text evidence="7">The sequence shown here is derived from an EMBL/GenBank/DDBJ whole genome shotgun (WGS) entry which is preliminary data.</text>
</comment>
<proteinExistence type="predicted"/>
<dbReference type="OrthoDB" id="193499at2759"/>
<dbReference type="EC" id="5.2.1.8" evidence="2"/>
<evidence type="ECO:0000256" key="4">
    <source>
        <dbReference type="ARBA" id="ARBA00023235"/>
    </source>
</evidence>
<evidence type="ECO:0000313" key="7">
    <source>
        <dbReference type="EMBL" id="RWS22388.1"/>
    </source>
</evidence>
<evidence type="ECO:0000313" key="8">
    <source>
        <dbReference type="Proteomes" id="UP000288716"/>
    </source>
</evidence>
<dbReference type="Pfam" id="PF00160">
    <property type="entry name" value="Pro_isomerase"/>
    <property type="match status" value="2"/>
</dbReference>
<dbReference type="AlphaFoldDB" id="A0A443S4B0"/>